<evidence type="ECO:0000256" key="5">
    <source>
        <dbReference type="ARBA" id="ARBA00022801"/>
    </source>
</evidence>
<keyword evidence="2" id="KW-0540">Nuclease</keyword>
<dbReference type="Pfam" id="PF02265">
    <property type="entry name" value="S1-P1_nuclease"/>
    <property type="match status" value="1"/>
</dbReference>
<comment type="similarity">
    <text evidence="1">Belongs to the nuclease type I family.</text>
</comment>
<dbReference type="InterPro" id="IPR003154">
    <property type="entry name" value="S1/P1nuclease"/>
</dbReference>
<dbReference type="GO" id="GO:0006308">
    <property type="term" value="P:DNA catabolic process"/>
    <property type="evidence" value="ECO:0007669"/>
    <property type="project" value="InterPro"/>
</dbReference>
<dbReference type="FunFam" id="1.10.575.10:FF:000004">
    <property type="entry name" value="Nuclease S1"/>
    <property type="match status" value="1"/>
</dbReference>
<feature type="chain" id="PRO_5021208115" description="Nuclease s1" evidence="8">
    <location>
        <begin position="21"/>
        <end position="297"/>
    </location>
</feature>
<organism evidence="9 10">
    <name type="scientific">Botrytis tulipae</name>
    <dbReference type="NCBI Taxonomy" id="87230"/>
    <lineage>
        <taxon>Eukaryota</taxon>
        <taxon>Fungi</taxon>
        <taxon>Dikarya</taxon>
        <taxon>Ascomycota</taxon>
        <taxon>Pezizomycotina</taxon>
        <taxon>Leotiomycetes</taxon>
        <taxon>Helotiales</taxon>
        <taxon>Sclerotiniaceae</taxon>
        <taxon>Botrytis</taxon>
    </lineage>
</organism>
<dbReference type="GO" id="GO:0004519">
    <property type="term" value="F:endonuclease activity"/>
    <property type="evidence" value="ECO:0007669"/>
    <property type="project" value="UniProtKB-KW"/>
</dbReference>
<dbReference type="Proteomes" id="UP000297777">
    <property type="component" value="Unassembled WGS sequence"/>
</dbReference>
<protein>
    <recommendedName>
        <fullName evidence="11">Nuclease s1</fullName>
    </recommendedName>
</protein>
<accession>A0A4Z1EK59</accession>
<evidence type="ECO:0008006" key="11">
    <source>
        <dbReference type="Google" id="ProtNLM"/>
    </source>
</evidence>
<dbReference type="GO" id="GO:0046872">
    <property type="term" value="F:metal ion binding"/>
    <property type="evidence" value="ECO:0007669"/>
    <property type="project" value="UniProtKB-KW"/>
</dbReference>
<feature type="signal peptide" evidence="8">
    <location>
        <begin position="1"/>
        <end position="20"/>
    </location>
</feature>
<gene>
    <name evidence="9" type="ORF">BTUL_0107g00440</name>
</gene>
<keyword evidence="4" id="KW-0255">Endonuclease</keyword>
<keyword evidence="7" id="KW-0325">Glycoprotein</keyword>
<name>A0A4Z1EK59_9HELO</name>
<dbReference type="Gene3D" id="1.10.575.10">
    <property type="entry name" value="P1 Nuclease"/>
    <property type="match status" value="1"/>
</dbReference>
<dbReference type="GO" id="GO:0016788">
    <property type="term" value="F:hydrolase activity, acting on ester bonds"/>
    <property type="evidence" value="ECO:0007669"/>
    <property type="project" value="InterPro"/>
</dbReference>
<dbReference type="AlphaFoldDB" id="A0A4Z1EK59"/>
<dbReference type="SUPFAM" id="SSF48537">
    <property type="entry name" value="Phospholipase C/P1 nuclease"/>
    <property type="match status" value="1"/>
</dbReference>
<evidence type="ECO:0000256" key="4">
    <source>
        <dbReference type="ARBA" id="ARBA00022759"/>
    </source>
</evidence>
<evidence type="ECO:0000256" key="2">
    <source>
        <dbReference type="ARBA" id="ARBA00022722"/>
    </source>
</evidence>
<evidence type="ECO:0000256" key="8">
    <source>
        <dbReference type="SAM" id="SignalP"/>
    </source>
</evidence>
<evidence type="ECO:0000256" key="7">
    <source>
        <dbReference type="ARBA" id="ARBA00023180"/>
    </source>
</evidence>
<evidence type="ECO:0000256" key="1">
    <source>
        <dbReference type="ARBA" id="ARBA00009547"/>
    </source>
</evidence>
<reference evidence="9 10" key="1">
    <citation type="submission" date="2017-12" db="EMBL/GenBank/DDBJ databases">
        <title>Comparative genomics of Botrytis spp.</title>
        <authorList>
            <person name="Valero-Jimenez C.A."/>
            <person name="Tapia P."/>
            <person name="Veloso J."/>
            <person name="Silva-Moreno E."/>
            <person name="Staats M."/>
            <person name="Valdes J.H."/>
            <person name="Van Kan J.A.L."/>
        </authorList>
    </citation>
    <scope>NUCLEOTIDE SEQUENCE [LARGE SCALE GENOMIC DNA]</scope>
    <source>
        <strain evidence="9 10">Bt9001</strain>
    </source>
</reference>
<evidence type="ECO:0000313" key="9">
    <source>
        <dbReference type="EMBL" id="TGO11559.1"/>
    </source>
</evidence>
<sequence length="297" mass="32645">MKLNPSIFLCLSPLLPSTYAWGTLGHQTVAYVATNFVADETRDYFQTLLKNTTGSYLAGVATWADSFRYTKAGKHTGAWHFIDAMDDVPRSCGVKFARDCGEEGCVVGAILNFTNQLLDPNAVRYDKYVAAKFFWVNLPINQFVGDIHQPLHAENIDVGGNTIAVNWTGKDTNLHHVWDSAIPEKLVGGYSISDAHDWANVLTSAINTGVYQDQAQSWLDGMDISDPLTTALSWARDSNAFICTTVMPDGADALQGKELSGEYYDTSVPVIQLQVARAGYRLAAWLDMIVSGFKTEL</sequence>
<keyword evidence="10" id="KW-1185">Reference proteome</keyword>
<keyword evidence="8" id="KW-0732">Signal</keyword>
<keyword evidence="6" id="KW-1015">Disulfide bond</keyword>
<keyword evidence="5" id="KW-0378">Hydrolase</keyword>
<evidence type="ECO:0000256" key="3">
    <source>
        <dbReference type="ARBA" id="ARBA00022723"/>
    </source>
</evidence>
<dbReference type="EMBL" id="PQXH01000107">
    <property type="protein sequence ID" value="TGO11559.1"/>
    <property type="molecule type" value="Genomic_DNA"/>
</dbReference>
<dbReference type="OrthoDB" id="441446at2759"/>
<dbReference type="PANTHER" id="PTHR33146">
    <property type="entry name" value="ENDONUCLEASE 4"/>
    <property type="match status" value="1"/>
</dbReference>
<dbReference type="CDD" id="cd11010">
    <property type="entry name" value="S1-P1_nuclease"/>
    <property type="match status" value="1"/>
</dbReference>
<evidence type="ECO:0000256" key="6">
    <source>
        <dbReference type="ARBA" id="ARBA00023157"/>
    </source>
</evidence>
<keyword evidence="3" id="KW-0479">Metal-binding</keyword>
<dbReference type="PANTHER" id="PTHR33146:SF26">
    <property type="entry name" value="ENDONUCLEASE 4"/>
    <property type="match status" value="1"/>
</dbReference>
<comment type="caution">
    <text evidence="9">The sequence shown here is derived from an EMBL/GenBank/DDBJ whole genome shotgun (WGS) entry which is preliminary data.</text>
</comment>
<dbReference type="InterPro" id="IPR008947">
    <property type="entry name" value="PLipase_C/P1_nuclease_dom_sf"/>
</dbReference>
<proteinExistence type="inferred from homology"/>
<dbReference type="GO" id="GO:0003676">
    <property type="term" value="F:nucleic acid binding"/>
    <property type="evidence" value="ECO:0007669"/>
    <property type="project" value="InterPro"/>
</dbReference>
<evidence type="ECO:0000313" key="10">
    <source>
        <dbReference type="Proteomes" id="UP000297777"/>
    </source>
</evidence>